<keyword evidence="4" id="KW-0119">Carbohydrate metabolism</keyword>
<keyword evidence="6" id="KW-0624">Polysaccharide degradation</keyword>
<comment type="caution">
    <text evidence="10">The sequence shown here is derived from an EMBL/GenBank/DDBJ whole genome shotgun (WGS) entry which is preliminary data.</text>
</comment>
<feature type="domain" description="Glycoside hydrolase family 5" evidence="8">
    <location>
        <begin position="45"/>
        <end position="322"/>
    </location>
</feature>
<feature type="domain" description="Carbohydrate binding module 65" evidence="9">
    <location>
        <begin position="370"/>
        <end position="480"/>
    </location>
</feature>
<dbReference type="GO" id="GO:0030245">
    <property type="term" value="P:cellulose catabolic process"/>
    <property type="evidence" value="ECO:0007669"/>
    <property type="project" value="UniProtKB-KW"/>
</dbReference>
<evidence type="ECO:0000313" key="11">
    <source>
        <dbReference type="Proteomes" id="UP000284277"/>
    </source>
</evidence>
<sequence length="487" mass="54388">MVNCEPDSVNASELSAKKSDFTKMRGLSASQLVADMGPGWNLGNALESENNETAWGNPVTTKEMINTIAARGFKTLRVPVRWDDSYSDPSTYTIKTEFMNRVEEVVNYGLQNGMYVIINVHHNDLQSMVSTDTSVQKRVKDELTAIWKQVGNRFKSYGDMLILETINEPRFEEDWNGTTALYNCVNEYNEVSRAAIRSTGGNNTSRLIMMPTYAASSDSPKISTWKKLSEDDMIAVSVHAYLPFDFAFDAKGHSNWTESDYYDLNAVFLRLNSTFVKKGLPVVMGEFGATGKENVADREKFAKAYAKFAKKYHMSCIWWDNNLFGKGAEMFGIFNRSSLSFVYGGIADAIINVYKNNQDDDDDDDNAPLFKGSSSASNWGQAVTAPTSRYGGRLDPSTVKQGGYFYVEYSGTKDQVELIFQSLSGGNNWCKVTMSESGSINGHYFAKFSYDNCVKAFGNNFGELLDIIHVGATDKPITVYLLSYNQK</sequence>
<dbReference type="GO" id="GO:0005576">
    <property type="term" value="C:extracellular region"/>
    <property type="evidence" value="ECO:0007669"/>
    <property type="project" value="TreeGrafter"/>
</dbReference>
<keyword evidence="2 7" id="KW-0378">Hydrolase</keyword>
<dbReference type="Pfam" id="PF00150">
    <property type="entry name" value="Cellulase"/>
    <property type="match status" value="1"/>
</dbReference>
<dbReference type="InterPro" id="IPR017853">
    <property type="entry name" value="GH"/>
</dbReference>
<dbReference type="PANTHER" id="PTHR31297">
    <property type="entry name" value="GLUCAN ENDO-1,6-BETA-GLUCOSIDASE B"/>
    <property type="match status" value="1"/>
</dbReference>
<dbReference type="PROSITE" id="PS00659">
    <property type="entry name" value="GLYCOSYL_HYDROL_F5"/>
    <property type="match status" value="1"/>
</dbReference>
<keyword evidence="5 7" id="KW-0326">Glycosidase</keyword>
<dbReference type="Gene3D" id="2.60.120.1070">
    <property type="match status" value="1"/>
</dbReference>
<dbReference type="Proteomes" id="UP000284277">
    <property type="component" value="Unassembled WGS sequence"/>
</dbReference>
<dbReference type="InterPro" id="IPR050386">
    <property type="entry name" value="Glycosyl_hydrolase_5"/>
</dbReference>
<evidence type="ECO:0000259" key="8">
    <source>
        <dbReference type="Pfam" id="PF00150"/>
    </source>
</evidence>
<dbReference type="EMBL" id="MCIA01000009">
    <property type="protein sequence ID" value="RKD32853.1"/>
    <property type="molecule type" value="Genomic_DNA"/>
</dbReference>
<evidence type="ECO:0000256" key="2">
    <source>
        <dbReference type="ARBA" id="ARBA00022801"/>
    </source>
</evidence>
<dbReference type="GO" id="GO:0009986">
    <property type="term" value="C:cell surface"/>
    <property type="evidence" value="ECO:0007669"/>
    <property type="project" value="TreeGrafter"/>
</dbReference>
<dbReference type="Pfam" id="PF18259">
    <property type="entry name" value="CBM65_1"/>
    <property type="match status" value="1"/>
</dbReference>
<evidence type="ECO:0000256" key="3">
    <source>
        <dbReference type="ARBA" id="ARBA00023001"/>
    </source>
</evidence>
<keyword evidence="3" id="KW-0136">Cellulose degradation</keyword>
<dbReference type="Gene3D" id="3.20.20.80">
    <property type="entry name" value="Glycosidases"/>
    <property type="match status" value="1"/>
</dbReference>
<dbReference type="InterPro" id="IPR040877">
    <property type="entry name" value="CBM65_1"/>
</dbReference>
<dbReference type="PANTHER" id="PTHR31297:SF41">
    <property type="entry name" value="ENDOGLUCANASE, PUTATIVE (AFU_ORTHOLOGUE AFUA_5G01830)-RELATED"/>
    <property type="match status" value="1"/>
</dbReference>
<protein>
    <recommendedName>
        <fullName evidence="12">Endoglucanase</fullName>
    </recommendedName>
</protein>
<dbReference type="RefSeq" id="WP_120196234.1">
    <property type="nucleotide sequence ID" value="NZ_MCIA01000009.1"/>
</dbReference>
<gene>
    <name evidence="10" type="ORF">BET01_16585</name>
</gene>
<proteinExistence type="inferred from homology"/>
<dbReference type="InterPro" id="IPR001547">
    <property type="entry name" value="Glyco_hydro_5"/>
</dbReference>
<evidence type="ECO:0000313" key="10">
    <source>
        <dbReference type="EMBL" id="RKD32853.1"/>
    </source>
</evidence>
<dbReference type="InterPro" id="IPR018087">
    <property type="entry name" value="Glyco_hydro_5_CS"/>
</dbReference>
<dbReference type="OrthoDB" id="9800955at2"/>
<evidence type="ECO:0000256" key="7">
    <source>
        <dbReference type="RuleBase" id="RU361153"/>
    </source>
</evidence>
<dbReference type="GO" id="GO:0008422">
    <property type="term" value="F:beta-glucosidase activity"/>
    <property type="evidence" value="ECO:0007669"/>
    <property type="project" value="TreeGrafter"/>
</dbReference>
<evidence type="ECO:0000256" key="4">
    <source>
        <dbReference type="ARBA" id="ARBA00023277"/>
    </source>
</evidence>
<accession>A0A419T604</accession>
<evidence type="ECO:0000259" key="9">
    <source>
        <dbReference type="Pfam" id="PF18259"/>
    </source>
</evidence>
<reference evidence="10 11" key="1">
    <citation type="submission" date="2016-08" db="EMBL/GenBank/DDBJ databases">
        <title>A new outlook on sporulation: Clostridium algidixylanolyticum.</title>
        <authorList>
            <person name="Poppleton D.I."/>
            <person name="Gribaldo S."/>
        </authorList>
    </citation>
    <scope>NUCLEOTIDE SEQUENCE [LARGE SCALE GENOMIC DNA]</scope>
    <source>
        <strain evidence="10 11">SPL73</strain>
    </source>
</reference>
<organism evidence="10 11">
    <name type="scientific">Lacrimispora algidixylanolytica</name>
    <dbReference type="NCBI Taxonomy" id="94868"/>
    <lineage>
        <taxon>Bacteria</taxon>
        <taxon>Bacillati</taxon>
        <taxon>Bacillota</taxon>
        <taxon>Clostridia</taxon>
        <taxon>Lachnospirales</taxon>
        <taxon>Lachnospiraceae</taxon>
        <taxon>Lacrimispora</taxon>
    </lineage>
</organism>
<name>A0A419T604_9FIRM</name>
<evidence type="ECO:0000256" key="5">
    <source>
        <dbReference type="ARBA" id="ARBA00023295"/>
    </source>
</evidence>
<evidence type="ECO:0008006" key="12">
    <source>
        <dbReference type="Google" id="ProtNLM"/>
    </source>
</evidence>
<dbReference type="SUPFAM" id="SSF51445">
    <property type="entry name" value="(Trans)glycosidases"/>
    <property type="match status" value="1"/>
</dbReference>
<evidence type="ECO:0000256" key="6">
    <source>
        <dbReference type="ARBA" id="ARBA00023326"/>
    </source>
</evidence>
<keyword evidence="11" id="KW-1185">Reference proteome</keyword>
<dbReference type="AlphaFoldDB" id="A0A419T604"/>
<evidence type="ECO:0000256" key="1">
    <source>
        <dbReference type="ARBA" id="ARBA00005641"/>
    </source>
</evidence>
<comment type="similarity">
    <text evidence="1 7">Belongs to the glycosyl hydrolase 5 (cellulase A) family.</text>
</comment>